<dbReference type="Gene3D" id="3.40.630.40">
    <property type="entry name" value="Zn-dependent exopeptidases"/>
    <property type="match status" value="1"/>
</dbReference>
<dbReference type="CDD" id="cd02696">
    <property type="entry name" value="MurNAc-LAA"/>
    <property type="match status" value="1"/>
</dbReference>
<dbReference type="InterPro" id="IPR050695">
    <property type="entry name" value="N-acetylmuramoyl_amidase_3"/>
</dbReference>
<gene>
    <name evidence="3" type="ORF">SAMN04515677_103288</name>
</gene>
<keyword evidence="1" id="KW-0378">Hydrolase</keyword>
<sequence length="231" mass="25904">MKWYLDFGHGGKDTGALGFKNTKESDAVLQIGMIVKNNLEKSNEKVITTRESDTYYSLDYRSTKANNNSCDYFVSLHMNSSTNKSAKGCEVWVYSENSKAYTLSKNICSNLSNKINTPNRGVKISKEFSVLRKTKMPALLIEIDFISNKDVETSLSSNQYIKDIANSISSSLLSFVNKSVVDENSNNNFIVDKTNSTDFYRVCIGAFKDKSNAIKCKNEAISKGFKDTYIL</sequence>
<keyword evidence="4" id="KW-1185">Reference proteome</keyword>
<evidence type="ECO:0000313" key="4">
    <source>
        <dbReference type="Proteomes" id="UP000199068"/>
    </source>
</evidence>
<organism evidence="3 4">
    <name type="scientific">Romboutsia lituseburensis DSM 797</name>
    <dbReference type="NCBI Taxonomy" id="1121325"/>
    <lineage>
        <taxon>Bacteria</taxon>
        <taxon>Bacillati</taxon>
        <taxon>Bacillota</taxon>
        <taxon>Clostridia</taxon>
        <taxon>Peptostreptococcales</taxon>
        <taxon>Peptostreptococcaceae</taxon>
        <taxon>Romboutsia</taxon>
    </lineage>
</organism>
<dbReference type="STRING" id="1121325.SAMN04515677_103288"/>
<dbReference type="GO" id="GO:0030288">
    <property type="term" value="C:outer membrane-bounded periplasmic space"/>
    <property type="evidence" value="ECO:0007669"/>
    <property type="project" value="TreeGrafter"/>
</dbReference>
<dbReference type="GO" id="GO:0009253">
    <property type="term" value="P:peptidoglycan catabolic process"/>
    <property type="evidence" value="ECO:0007669"/>
    <property type="project" value="InterPro"/>
</dbReference>
<accession>A0A1G9MMT2</accession>
<evidence type="ECO:0000313" key="3">
    <source>
        <dbReference type="EMBL" id="SDL75596.1"/>
    </source>
</evidence>
<dbReference type="AlphaFoldDB" id="A0A1G9MMT2"/>
<dbReference type="SUPFAM" id="SSF53187">
    <property type="entry name" value="Zn-dependent exopeptidases"/>
    <property type="match status" value="1"/>
</dbReference>
<dbReference type="PANTHER" id="PTHR30404:SF0">
    <property type="entry name" value="N-ACETYLMURAMOYL-L-ALANINE AMIDASE AMIC"/>
    <property type="match status" value="1"/>
</dbReference>
<dbReference type="GO" id="GO:0008745">
    <property type="term" value="F:N-acetylmuramoyl-L-alanine amidase activity"/>
    <property type="evidence" value="ECO:0007669"/>
    <property type="project" value="InterPro"/>
</dbReference>
<dbReference type="EMBL" id="FNGW01000003">
    <property type="protein sequence ID" value="SDL75596.1"/>
    <property type="molecule type" value="Genomic_DNA"/>
</dbReference>
<name>A0A1G9MMT2_9FIRM</name>
<feature type="domain" description="MurNAc-LAA" evidence="2">
    <location>
        <begin position="62"/>
        <end position="173"/>
    </location>
</feature>
<dbReference type="RefSeq" id="WP_092724985.1">
    <property type="nucleotide sequence ID" value="NZ_FNGW01000003.1"/>
</dbReference>
<evidence type="ECO:0000259" key="2">
    <source>
        <dbReference type="SMART" id="SM00646"/>
    </source>
</evidence>
<proteinExistence type="predicted"/>
<evidence type="ECO:0000256" key="1">
    <source>
        <dbReference type="ARBA" id="ARBA00022801"/>
    </source>
</evidence>
<dbReference type="SMART" id="SM00646">
    <property type="entry name" value="Ami_3"/>
    <property type="match status" value="1"/>
</dbReference>
<dbReference type="Proteomes" id="UP000199068">
    <property type="component" value="Unassembled WGS sequence"/>
</dbReference>
<dbReference type="Pfam" id="PF01520">
    <property type="entry name" value="Amidase_3"/>
    <property type="match status" value="1"/>
</dbReference>
<dbReference type="InterPro" id="IPR002508">
    <property type="entry name" value="MurNAc-LAA_cat"/>
</dbReference>
<reference evidence="3 4" key="1">
    <citation type="submission" date="2016-10" db="EMBL/GenBank/DDBJ databases">
        <authorList>
            <person name="de Groot N.N."/>
        </authorList>
    </citation>
    <scope>NUCLEOTIDE SEQUENCE [LARGE SCALE GENOMIC DNA]</scope>
    <source>
        <strain evidence="3 4">DSM 797</strain>
    </source>
</reference>
<protein>
    <submittedName>
        <fullName evidence="3">N-acetylmuramoyl-L-alanine amidase</fullName>
    </submittedName>
</protein>
<dbReference type="PANTHER" id="PTHR30404">
    <property type="entry name" value="N-ACETYLMURAMOYL-L-ALANINE AMIDASE"/>
    <property type="match status" value="1"/>
</dbReference>